<feature type="domain" description="AAA" evidence="17">
    <location>
        <begin position="547"/>
        <end position="668"/>
    </location>
</feature>
<dbReference type="GO" id="GO:0042802">
    <property type="term" value="F:identical protein binding"/>
    <property type="evidence" value="ECO:0007669"/>
    <property type="project" value="UniProtKB-ARBA"/>
</dbReference>
<accession>S2KQP4</accession>
<comment type="caution">
    <text evidence="19">The sequence shown here is derived from an EMBL/GenBank/DDBJ whole genome shotgun (WGS) entry which is preliminary data.</text>
</comment>
<evidence type="ECO:0000256" key="13">
    <source>
        <dbReference type="ARBA" id="ARBA00053015"/>
    </source>
</evidence>
<dbReference type="PATRIC" id="fig|1121939.11.peg.472"/>
<evidence type="ECO:0000256" key="10">
    <source>
        <dbReference type="ARBA" id="ARBA00022989"/>
    </source>
</evidence>
<dbReference type="GO" id="GO:0004713">
    <property type="term" value="F:protein tyrosine kinase activity"/>
    <property type="evidence" value="ECO:0007669"/>
    <property type="project" value="UniProtKB-KW"/>
</dbReference>
<gene>
    <name evidence="19" type="ORF">L861_02535</name>
</gene>
<evidence type="ECO:0000259" key="16">
    <source>
        <dbReference type="Pfam" id="PF02706"/>
    </source>
</evidence>
<feature type="coiled-coil region" evidence="14">
    <location>
        <begin position="271"/>
        <end position="312"/>
    </location>
</feature>
<organism evidence="19 20">
    <name type="scientific">Litchfieldella anticariensis (strain DSM 16096 / CECT 5854 / CIP 108499 / LMG 22089 / FP35)</name>
    <name type="common">Halomonas anticariensis</name>
    <dbReference type="NCBI Taxonomy" id="1121939"/>
    <lineage>
        <taxon>Bacteria</taxon>
        <taxon>Pseudomonadati</taxon>
        <taxon>Pseudomonadota</taxon>
        <taxon>Gammaproteobacteria</taxon>
        <taxon>Oceanospirillales</taxon>
        <taxon>Halomonadaceae</taxon>
        <taxon>Litchfieldella</taxon>
    </lineage>
</organism>
<evidence type="ECO:0000313" key="19">
    <source>
        <dbReference type="EMBL" id="EPC04210.1"/>
    </source>
</evidence>
<evidence type="ECO:0000256" key="15">
    <source>
        <dbReference type="SAM" id="Phobius"/>
    </source>
</evidence>
<evidence type="ECO:0008006" key="21">
    <source>
        <dbReference type="Google" id="ProtNLM"/>
    </source>
</evidence>
<evidence type="ECO:0000256" key="11">
    <source>
        <dbReference type="ARBA" id="ARBA00023136"/>
    </source>
</evidence>
<dbReference type="GO" id="GO:0005886">
    <property type="term" value="C:plasma membrane"/>
    <property type="evidence" value="ECO:0007669"/>
    <property type="project" value="UniProtKB-SubCell"/>
</dbReference>
<evidence type="ECO:0000256" key="1">
    <source>
        <dbReference type="ARBA" id="ARBA00004429"/>
    </source>
</evidence>
<dbReference type="InterPro" id="IPR005702">
    <property type="entry name" value="Wzc-like_C"/>
</dbReference>
<keyword evidence="11 15" id="KW-0472">Membrane</keyword>
<evidence type="ECO:0000256" key="6">
    <source>
        <dbReference type="ARBA" id="ARBA00022692"/>
    </source>
</evidence>
<keyword evidence="4" id="KW-0997">Cell inner membrane</keyword>
<comment type="similarity">
    <text evidence="2">Belongs to the etk/wzc family.</text>
</comment>
<keyword evidence="20" id="KW-1185">Reference proteome</keyword>
<dbReference type="InterPro" id="IPR027417">
    <property type="entry name" value="P-loop_NTPase"/>
</dbReference>
<dbReference type="InterPro" id="IPR003856">
    <property type="entry name" value="LPS_length_determ_N"/>
</dbReference>
<dbReference type="PANTHER" id="PTHR32309">
    <property type="entry name" value="TYROSINE-PROTEIN KINASE"/>
    <property type="match status" value="1"/>
</dbReference>
<dbReference type="AlphaFoldDB" id="S2KQP4"/>
<dbReference type="Pfam" id="PF13807">
    <property type="entry name" value="GNVR"/>
    <property type="match status" value="1"/>
</dbReference>
<dbReference type="EMBL" id="ASTJ01000011">
    <property type="protein sequence ID" value="EPC04210.1"/>
    <property type="molecule type" value="Genomic_DNA"/>
</dbReference>
<name>S2KQP4_LITA3</name>
<feature type="domain" description="Polysaccharide chain length determinant N-terminal" evidence="16">
    <location>
        <begin position="15"/>
        <end position="105"/>
    </location>
</feature>
<dbReference type="InterPro" id="IPR032807">
    <property type="entry name" value="GNVR"/>
</dbReference>
<evidence type="ECO:0000259" key="18">
    <source>
        <dbReference type="Pfam" id="PF13807"/>
    </source>
</evidence>
<dbReference type="InterPro" id="IPR025669">
    <property type="entry name" value="AAA_dom"/>
</dbReference>
<feature type="transmembrane region" description="Helical" evidence="15">
    <location>
        <begin position="31"/>
        <end position="50"/>
    </location>
</feature>
<dbReference type="OrthoDB" id="9775724at2"/>
<sequence>MTQMPSIPSASKESDEIELGRIFGVLLDHKWWIIFITIFSALLGIVYSTLSTPIYQGDALVQIERRSTLSPLGDLSNVLGVEDFNTSAEIQILQSRMVLGQAVDRLGQDTLIMPVSLPYIGDYIMRRGIPRPSFMEGQPHIWGGESIEVARFQLAAGRRGQVIVVERANNESYRVLINDQPVGIGDIGRVVVFLDGELELRIDEFNAPPGAQFRLFKMPRSSAISSLGSRLLILEAGGRGTSTGVLRLSMTGTDRQEIENSLNAVVETFLTQNIERQSAQAEQSLAFLEEQAPELRSQLKLAEERLNEYRVKLDSIDVSSEAQTAIQRYIAIEGRLNELEFEEAELAQLFQPSHPSYQALMRQKQHLADEKAELNARVNELPAAQQEVLRLTRDVEVTQAIYVNVLNKIQELQVAKAGSIGNVRIIDRAQVGYWPIAPNKTRIVILATLIGCMLAVGGVLLRALLRRGVETPEQIEATGVPVYATIPLSDGQSKLVTRVKHRRDRTGKQVISGILASLNPTDPAVEALRSLRTSLHFVMLEAKNNLIMVTGSSPGAGKSFVTINLGVTCAQAGQKVLIIDADMRKGQVHNAFAETSKGGLSELLAGKVEWQEVIRPTRVPGLFYISRGEAPPNPSELLVHENFNWFLDGFSPEYDLVIIDTPPALAVTDAAIVGKRVGTTLLVARFRMNTPREISAALRRLETAGVTVKGCILNAMENKAAVGYGYHHYVYK</sequence>
<dbReference type="GO" id="GO:0005524">
    <property type="term" value="F:ATP binding"/>
    <property type="evidence" value="ECO:0007669"/>
    <property type="project" value="UniProtKB-KW"/>
</dbReference>
<evidence type="ECO:0000256" key="4">
    <source>
        <dbReference type="ARBA" id="ARBA00022519"/>
    </source>
</evidence>
<keyword evidence="12" id="KW-0829">Tyrosine-protein kinase</keyword>
<evidence type="ECO:0000256" key="2">
    <source>
        <dbReference type="ARBA" id="ARBA00008883"/>
    </source>
</evidence>
<dbReference type="NCBIfam" id="TIGR01007">
    <property type="entry name" value="eps_fam"/>
    <property type="match status" value="1"/>
</dbReference>
<dbReference type="Pfam" id="PF13614">
    <property type="entry name" value="AAA_31"/>
    <property type="match status" value="1"/>
</dbReference>
<evidence type="ECO:0000256" key="12">
    <source>
        <dbReference type="ARBA" id="ARBA00023137"/>
    </source>
</evidence>
<proteinExistence type="inferred from homology"/>
<dbReference type="eggNOG" id="COG0489">
    <property type="taxonomic scope" value="Bacteria"/>
</dbReference>
<evidence type="ECO:0000256" key="9">
    <source>
        <dbReference type="ARBA" id="ARBA00022840"/>
    </source>
</evidence>
<dbReference type="Pfam" id="PF02706">
    <property type="entry name" value="Wzz"/>
    <property type="match status" value="1"/>
</dbReference>
<evidence type="ECO:0000256" key="7">
    <source>
        <dbReference type="ARBA" id="ARBA00022741"/>
    </source>
</evidence>
<keyword evidence="9" id="KW-0067">ATP-binding</keyword>
<protein>
    <recommendedName>
        <fullName evidence="21">Tyrosine protein kinase</fullName>
    </recommendedName>
</protein>
<feature type="domain" description="Tyrosine-protein kinase G-rich" evidence="18">
    <location>
        <begin position="384"/>
        <end position="463"/>
    </location>
</feature>
<dbReference type="InterPro" id="IPR050445">
    <property type="entry name" value="Bact_polysacc_biosynth/exp"/>
</dbReference>
<reference evidence="19 20" key="1">
    <citation type="journal article" date="2013" name="Genome Announc.">
        <title>Draft genome sequence of the moderately halophilic gammaproteobacterium Halomonas anticariensis FP35.</title>
        <authorList>
            <person name="Tahrioui A."/>
            <person name="Quesada E."/>
            <person name="Llamas I."/>
        </authorList>
    </citation>
    <scope>NUCLEOTIDE SEQUENCE [LARGE SCALE GENOMIC DNA]</scope>
    <source>
        <strain evidence="20">DSM 16096 / CECT 5854 / LMG 22089 / FP35</strain>
    </source>
</reference>
<evidence type="ECO:0000256" key="3">
    <source>
        <dbReference type="ARBA" id="ARBA00022475"/>
    </source>
</evidence>
<keyword evidence="14" id="KW-0175">Coiled coil</keyword>
<dbReference type="FunFam" id="3.40.50.300:FF:000527">
    <property type="entry name" value="Tyrosine-protein kinase etk"/>
    <property type="match status" value="1"/>
</dbReference>
<dbReference type="eggNOG" id="COG3206">
    <property type="taxonomic scope" value="Bacteria"/>
</dbReference>
<keyword evidence="7" id="KW-0547">Nucleotide-binding</keyword>
<dbReference type="Gene3D" id="3.40.50.300">
    <property type="entry name" value="P-loop containing nucleotide triphosphate hydrolases"/>
    <property type="match status" value="1"/>
</dbReference>
<dbReference type="STRING" id="1121939.L861_02535"/>
<keyword evidence="6 15" id="KW-0812">Transmembrane</keyword>
<dbReference type="CDD" id="cd05387">
    <property type="entry name" value="BY-kinase"/>
    <property type="match status" value="1"/>
</dbReference>
<evidence type="ECO:0000256" key="14">
    <source>
        <dbReference type="SAM" id="Coils"/>
    </source>
</evidence>
<evidence type="ECO:0000256" key="8">
    <source>
        <dbReference type="ARBA" id="ARBA00022777"/>
    </source>
</evidence>
<keyword evidence="5" id="KW-0808">Transferase</keyword>
<comment type="subcellular location">
    <subcellularLocation>
        <location evidence="1">Cell inner membrane</location>
        <topology evidence="1">Multi-pass membrane protein</topology>
    </subcellularLocation>
</comment>
<dbReference type="PANTHER" id="PTHR32309:SF32">
    <property type="entry name" value="TYROSINE-PROTEIN KINASE ETK-RELATED"/>
    <property type="match status" value="1"/>
</dbReference>
<keyword evidence="8" id="KW-0418">Kinase</keyword>
<keyword evidence="3" id="KW-1003">Cell membrane</keyword>
<dbReference type="Proteomes" id="UP000014463">
    <property type="component" value="Unassembled WGS sequence"/>
</dbReference>
<evidence type="ECO:0000313" key="20">
    <source>
        <dbReference type="Proteomes" id="UP000014463"/>
    </source>
</evidence>
<dbReference type="RefSeq" id="WP_016414944.1">
    <property type="nucleotide sequence ID" value="NZ_AUAB01000027.1"/>
</dbReference>
<dbReference type="Pfam" id="PF23607">
    <property type="entry name" value="WZC_N"/>
    <property type="match status" value="1"/>
</dbReference>
<evidence type="ECO:0000256" key="5">
    <source>
        <dbReference type="ARBA" id="ARBA00022679"/>
    </source>
</evidence>
<keyword evidence="10 15" id="KW-1133">Transmembrane helix</keyword>
<dbReference type="SUPFAM" id="SSF52540">
    <property type="entry name" value="P-loop containing nucleoside triphosphate hydrolases"/>
    <property type="match status" value="1"/>
</dbReference>
<evidence type="ECO:0000259" key="17">
    <source>
        <dbReference type="Pfam" id="PF13614"/>
    </source>
</evidence>
<feature type="transmembrane region" description="Helical" evidence="15">
    <location>
        <begin position="443"/>
        <end position="465"/>
    </location>
</feature>
<comment type="catalytic activity">
    <reaction evidence="13">
        <text>L-tyrosyl-[protein] + ATP = O-phospho-L-tyrosyl-[protein] + ADP + H(+)</text>
        <dbReference type="Rhea" id="RHEA:10596"/>
        <dbReference type="Rhea" id="RHEA-COMP:10136"/>
        <dbReference type="Rhea" id="RHEA-COMP:20101"/>
        <dbReference type="ChEBI" id="CHEBI:15378"/>
        <dbReference type="ChEBI" id="CHEBI:30616"/>
        <dbReference type="ChEBI" id="CHEBI:46858"/>
        <dbReference type="ChEBI" id="CHEBI:61978"/>
        <dbReference type="ChEBI" id="CHEBI:456216"/>
    </reaction>
</comment>